<name>A0ABU1GSI6_9GAMM</name>
<comment type="caution">
    <text evidence="2">The sequence shown here is derived from an EMBL/GenBank/DDBJ whole genome shotgun (WGS) entry which is preliminary data.</text>
</comment>
<protein>
    <submittedName>
        <fullName evidence="2">Uncharacterized protein</fullName>
    </submittedName>
</protein>
<gene>
    <name evidence="2" type="ORF">QC820_16410</name>
</gene>
<dbReference type="SUPFAM" id="SSF52833">
    <property type="entry name" value="Thioredoxin-like"/>
    <property type="match status" value="1"/>
</dbReference>
<feature type="chain" id="PRO_5046982532" evidence="1">
    <location>
        <begin position="29"/>
        <end position="214"/>
    </location>
</feature>
<dbReference type="PROSITE" id="PS51257">
    <property type="entry name" value="PROKAR_LIPOPROTEIN"/>
    <property type="match status" value="1"/>
</dbReference>
<dbReference type="Gene3D" id="3.40.30.10">
    <property type="entry name" value="Glutaredoxin"/>
    <property type="match status" value="1"/>
</dbReference>
<evidence type="ECO:0000313" key="3">
    <source>
        <dbReference type="Proteomes" id="UP001252270"/>
    </source>
</evidence>
<sequence length="214" mass="23254">MKKKNLAAASLLLGAVLAVSGCETVNMAAQPYLSGIGQASSGSEVGEIEIYQHSEYGNNAVFSSLPLDRAIVRVQGSGQHKLAVMMDPVCPASRQLEETLQGLEDTTTYIFVGPYFSSSPLDLAYQQSCQPNNGARLQAYESTMRGVQPNRINPSHACRADSREVYNAFLSFFHQATDLVGEETPTGLPIMFFENDITVMGAPSLENIHKYRAL</sequence>
<dbReference type="RefSeq" id="WP_309637669.1">
    <property type="nucleotide sequence ID" value="NZ_JARWAL010000023.1"/>
</dbReference>
<dbReference type="Proteomes" id="UP001252270">
    <property type="component" value="Unassembled WGS sequence"/>
</dbReference>
<feature type="signal peptide" evidence="1">
    <location>
        <begin position="1"/>
        <end position="28"/>
    </location>
</feature>
<organism evidence="2 3">
    <name type="scientific">Halomonas mongoliensis</name>
    <dbReference type="NCBI Taxonomy" id="321265"/>
    <lineage>
        <taxon>Bacteria</taxon>
        <taxon>Pseudomonadati</taxon>
        <taxon>Pseudomonadota</taxon>
        <taxon>Gammaproteobacteria</taxon>
        <taxon>Oceanospirillales</taxon>
        <taxon>Halomonadaceae</taxon>
        <taxon>Halomonas</taxon>
    </lineage>
</organism>
<evidence type="ECO:0000313" key="2">
    <source>
        <dbReference type="EMBL" id="MDR5894373.1"/>
    </source>
</evidence>
<proteinExistence type="predicted"/>
<evidence type="ECO:0000256" key="1">
    <source>
        <dbReference type="SAM" id="SignalP"/>
    </source>
</evidence>
<keyword evidence="1" id="KW-0732">Signal</keyword>
<keyword evidence="3" id="KW-1185">Reference proteome</keyword>
<reference evidence="2 3" key="1">
    <citation type="submission" date="2023-04" db="EMBL/GenBank/DDBJ databases">
        <title>A long-awaited taxogenomic arrangement of the family Halomonadaceae.</title>
        <authorList>
            <person name="De La Haba R."/>
            <person name="Chuvochina M."/>
            <person name="Wittouck S."/>
            <person name="Arahal D.R."/>
            <person name="Sanchez-Porro C."/>
            <person name="Hugenholtz P."/>
            <person name="Ventosa A."/>
        </authorList>
    </citation>
    <scope>NUCLEOTIDE SEQUENCE [LARGE SCALE GENOMIC DNA]</scope>
    <source>
        <strain evidence="2 3">DSM 17332</strain>
    </source>
</reference>
<dbReference type="EMBL" id="JARWAL010000023">
    <property type="protein sequence ID" value="MDR5894373.1"/>
    <property type="molecule type" value="Genomic_DNA"/>
</dbReference>
<accession>A0ABU1GSI6</accession>
<dbReference type="InterPro" id="IPR036249">
    <property type="entry name" value="Thioredoxin-like_sf"/>
</dbReference>